<feature type="domain" description="Carbohydrate kinase PfkB" evidence="6">
    <location>
        <begin position="6"/>
        <end position="320"/>
    </location>
</feature>
<dbReference type="NCBIfam" id="TIGR04382">
    <property type="entry name" value="myo_inos_iolC_N"/>
    <property type="match status" value="1"/>
</dbReference>
<dbReference type="Pfam" id="PF00294">
    <property type="entry name" value="PfkB"/>
    <property type="match status" value="1"/>
</dbReference>
<gene>
    <name evidence="8" type="ORF">DFR50_13321</name>
</gene>
<dbReference type="GO" id="GO:0005524">
    <property type="term" value="F:ATP binding"/>
    <property type="evidence" value="ECO:0007669"/>
    <property type="project" value="UniProtKB-KW"/>
</dbReference>
<dbReference type="Pfam" id="PF09863">
    <property type="entry name" value="DUF2090"/>
    <property type="match status" value="1"/>
</dbReference>
<dbReference type="InterPro" id="IPR050306">
    <property type="entry name" value="PfkB_Carbo_kinase"/>
</dbReference>
<dbReference type="InterPro" id="IPR023314">
    <property type="entry name" value="Myo_inos_IolC-like_sf"/>
</dbReference>
<reference evidence="8 9" key="1">
    <citation type="submission" date="2018-06" db="EMBL/GenBank/DDBJ databases">
        <title>Genomic Encyclopedia of Type Strains, Phase IV (KMG-IV): sequencing the most valuable type-strain genomes for metagenomic binning, comparative biology and taxonomic classification.</title>
        <authorList>
            <person name="Goeker M."/>
        </authorList>
    </citation>
    <scope>NUCLEOTIDE SEQUENCE [LARGE SCALE GENOMIC DNA]</scope>
    <source>
        <strain evidence="8 9">DSM 24875</strain>
    </source>
</reference>
<dbReference type="InterPro" id="IPR002173">
    <property type="entry name" value="Carboh/pur_kinase_PfkB_CS"/>
</dbReference>
<keyword evidence="5" id="KW-0067">ATP-binding</keyword>
<organism evidence="8 9">
    <name type="scientific">Roseiarcus fermentans</name>
    <dbReference type="NCBI Taxonomy" id="1473586"/>
    <lineage>
        <taxon>Bacteria</taxon>
        <taxon>Pseudomonadati</taxon>
        <taxon>Pseudomonadota</taxon>
        <taxon>Alphaproteobacteria</taxon>
        <taxon>Hyphomicrobiales</taxon>
        <taxon>Roseiarcaceae</taxon>
        <taxon>Roseiarcus</taxon>
    </lineage>
</organism>
<dbReference type="PANTHER" id="PTHR43085:SF49">
    <property type="entry name" value="5-DEHYDRO-2-DEOXYGLUCONOKINASE"/>
    <property type="match status" value="1"/>
</dbReference>
<keyword evidence="9" id="KW-1185">Reference proteome</keyword>
<dbReference type="SUPFAM" id="SSF53613">
    <property type="entry name" value="Ribokinase-like"/>
    <property type="match status" value="1"/>
</dbReference>
<evidence type="ECO:0000256" key="4">
    <source>
        <dbReference type="ARBA" id="ARBA00022777"/>
    </source>
</evidence>
<evidence type="ECO:0000256" key="3">
    <source>
        <dbReference type="ARBA" id="ARBA00022741"/>
    </source>
</evidence>
<evidence type="ECO:0000313" key="9">
    <source>
        <dbReference type="Proteomes" id="UP000253529"/>
    </source>
</evidence>
<dbReference type="OrthoDB" id="9792663at2"/>
<protein>
    <submittedName>
        <fullName evidence="8">5-dehydro-2-deoxygluconokinase</fullName>
    </submittedName>
</protein>
<evidence type="ECO:0000259" key="7">
    <source>
        <dbReference type="Pfam" id="PF09863"/>
    </source>
</evidence>
<evidence type="ECO:0000256" key="1">
    <source>
        <dbReference type="ARBA" id="ARBA00010688"/>
    </source>
</evidence>
<evidence type="ECO:0000259" key="6">
    <source>
        <dbReference type="Pfam" id="PF00294"/>
    </source>
</evidence>
<dbReference type="CDD" id="cd01166">
    <property type="entry name" value="KdgK"/>
    <property type="match status" value="1"/>
</dbReference>
<name>A0A366EV01_9HYPH</name>
<dbReference type="RefSeq" id="WP_113891751.1">
    <property type="nucleotide sequence ID" value="NZ_QNRK01000033.1"/>
</dbReference>
<keyword evidence="3" id="KW-0547">Nucleotide-binding</keyword>
<evidence type="ECO:0000256" key="5">
    <source>
        <dbReference type="ARBA" id="ARBA00022840"/>
    </source>
</evidence>
<proteinExistence type="inferred from homology"/>
<sequence length="636" mass="68052">MDKTLDLIAIGRSLIDLYGQQIGGRLEDIGSFAKSVGGCPANIAIGAARLGLKSALVTRVGAEQMGNFIREQLVREGVAVEGVHVDPERLTGLVLLAVEREGVSPMTFYRSDCADMALDESDIDEDFIASARAIVVTGTHFSKPAAAAAQAKAIRLARAHGGKVAFDVDYRPNLWGLGGHAAGFERYVKSDAVSARLRPVLADCDLIVGTEEEIMIAGGADSVLAALEAIRAVSAATIVLKRGAKGCIVYDGPIPADPEAGIVGRGFAIEVFNVLGAGDAFLSGFLRGWLRGEDLATCATWANACGAFAVSRLLCSPEYPTWAELKHFLDHGGATRALRKDATLNAIHWATTRRREIPRLMALAIDHRLQLEDLAPDEGARARIPGFKVLAVEAARRVAAGRPGFGVLLDDKYGREALFAAGAGGDLWVARPVELPGSRPLRFEFGQDLGSRLIEWPVDHCVKVLCFYHPDDDEGLKREQTEKLVSAFEASRRIGREILIEIIASKAGPVDADTVARALGELYEAGLRPDWWKLEPQASAAAWAAIDGVIQGADPYCRGVVLLGLDAPIEALKESFGAARSAATVRGFAVGRTIFGESAERWLNGTIEEAEAVDAMAARFGALTDLWLSLERRRAA</sequence>
<keyword evidence="4 8" id="KW-0418">Kinase</keyword>
<dbReference type="InterPro" id="IPR013785">
    <property type="entry name" value="Aldolase_TIM"/>
</dbReference>
<dbReference type="InterPro" id="IPR011611">
    <property type="entry name" value="PfkB_dom"/>
</dbReference>
<accession>A0A366EV01</accession>
<comment type="caution">
    <text evidence="8">The sequence shown here is derived from an EMBL/GenBank/DDBJ whole genome shotgun (WGS) entry which is preliminary data.</text>
</comment>
<dbReference type="Proteomes" id="UP000253529">
    <property type="component" value="Unassembled WGS sequence"/>
</dbReference>
<keyword evidence="2" id="KW-0808">Transferase</keyword>
<evidence type="ECO:0000313" key="8">
    <source>
        <dbReference type="EMBL" id="RBP05756.1"/>
    </source>
</evidence>
<dbReference type="Gene3D" id="2.20.150.10">
    <property type="entry name" value="putative 5-dehydro-2- deoxygluconokinase"/>
    <property type="match status" value="1"/>
</dbReference>
<feature type="domain" description="DUF2090" evidence="7">
    <location>
        <begin position="324"/>
        <end position="628"/>
    </location>
</feature>
<dbReference type="InterPro" id="IPR018659">
    <property type="entry name" value="DUF2090"/>
</dbReference>
<evidence type="ECO:0000256" key="2">
    <source>
        <dbReference type="ARBA" id="ARBA00022679"/>
    </source>
</evidence>
<dbReference type="InterPro" id="IPR029056">
    <property type="entry name" value="Ribokinase-like"/>
</dbReference>
<dbReference type="AlphaFoldDB" id="A0A366EV01"/>
<dbReference type="PROSITE" id="PS00584">
    <property type="entry name" value="PFKB_KINASES_2"/>
    <property type="match status" value="1"/>
</dbReference>
<dbReference type="GO" id="GO:0016301">
    <property type="term" value="F:kinase activity"/>
    <property type="evidence" value="ECO:0007669"/>
    <property type="project" value="UniProtKB-KW"/>
</dbReference>
<dbReference type="PANTHER" id="PTHR43085">
    <property type="entry name" value="HEXOKINASE FAMILY MEMBER"/>
    <property type="match status" value="1"/>
</dbReference>
<dbReference type="Gene3D" id="3.40.1190.20">
    <property type="match status" value="1"/>
</dbReference>
<dbReference type="InterPro" id="IPR030830">
    <property type="entry name" value="Myo_inos_IolC"/>
</dbReference>
<comment type="similarity">
    <text evidence="1">Belongs to the carbohydrate kinase PfkB family.</text>
</comment>
<dbReference type="Gene3D" id="3.20.20.70">
    <property type="entry name" value="Aldolase class I"/>
    <property type="match status" value="1"/>
</dbReference>
<dbReference type="EMBL" id="QNRK01000033">
    <property type="protein sequence ID" value="RBP05756.1"/>
    <property type="molecule type" value="Genomic_DNA"/>
</dbReference>